<dbReference type="RefSeq" id="WP_307399963.1">
    <property type="nucleotide sequence ID" value="NZ_JAUSUX010000004.1"/>
</dbReference>
<feature type="region of interest" description="Disordered" evidence="1">
    <location>
        <begin position="1"/>
        <end position="23"/>
    </location>
</feature>
<evidence type="ECO:0000313" key="3">
    <source>
        <dbReference type="EMBL" id="MDQ0285661.1"/>
    </source>
</evidence>
<proteinExistence type="predicted"/>
<feature type="transmembrane region" description="Helical" evidence="2">
    <location>
        <begin position="31"/>
        <end position="48"/>
    </location>
</feature>
<keyword evidence="4" id="KW-1185">Reference proteome</keyword>
<protein>
    <submittedName>
        <fullName evidence="3">Uncharacterized protein</fullName>
    </submittedName>
</protein>
<dbReference type="EMBL" id="JAUSUX010000004">
    <property type="protein sequence ID" value="MDQ0285661.1"/>
    <property type="molecule type" value="Genomic_DNA"/>
</dbReference>
<keyword evidence="2" id="KW-0812">Transmembrane</keyword>
<evidence type="ECO:0000256" key="2">
    <source>
        <dbReference type="SAM" id="Phobius"/>
    </source>
</evidence>
<evidence type="ECO:0000313" key="4">
    <source>
        <dbReference type="Proteomes" id="UP001225644"/>
    </source>
</evidence>
<gene>
    <name evidence="3" type="ORF">J2Z49_000765</name>
</gene>
<organism evidence="3 4">
    <name type="scientific">Desulfofundulus luciae</name>
    <dbReference type="NCBI Taxonomy" id="74702"/>
    <lineage>
        <taxon>Bacteria</taxon>
        <taxon>Bacillati</taxon>
        <taxon>Bacillota</taxon>
        <taxon>Clostridia</taxon>
        <taxon>Eubacteriales</taxon>
        <taxon>Peptococcaceae</taxon>
        <taxon>Desulfofundulus</taxon>
    </lineage>
</organism>
<comment type="caution">
    <text evidence="3">The sequence shown here is derived from an EMBL/GenBank/DDBJ whole genome shotgun (WGS) entry which is preliminary data.</text>
</comment>
<accession>A0ABU0AYV7</accession>
<feature type="transmembrane region" description="Helical" evidence="2">
    <location>
        <begin position="54"/>
        <end position="72"/>
    </location>
</feature>
<evidence type="ECO:0000256" key="1">
    <source>
        <dbReference type="SAM" id="MobiDB-lite"/>
    </source>
</evidence>
<dbReference type="Proteomes" id="UP001225644">
    <property type="component" value="Unassembled WGS sequence"/>
</dbReference>
<sequence length="127" mass="13548">MAGLQKANIKQPAGLPGKAGQPDGSDTSVRLFWLGVGFAVLGIILILTGASADAGLKFAVAVGTLALVVRLFSRHGFAALMLPSGKANSPWLSAWTSSADLYPFQRKSRFNWTFQKPPQKRKTCGNM</sequence>
<keyword evidence="2" id="KW-1133">Transmembrane helix</keyword>
<keyword evidence="2" id="KW-0472">Membrane</keyword>
<name>A0ABU0AYV7_9FIRM</name>
<reference evidence="3 4" key="1">
    <citation type="submission" date="2023-07" db="EMBL/GenBank/DDBJ databases">
        <title>Genomic Encyclopedia of Type Strains, Phase IV (KMG-IV): sequencing the most valuable type-strain genomes for metagenomic binning, comparative biology and taxonomic classification.</title>
        <authorList>
            <person name="Goeker M."/>
        </authorList>
    </citation>
    <scope>NUCLEOTIDE SEQUENCE [LARGE SCALE GENOMIC DNA]</scope>
    <source>
        <strain evidence="3 4">DSM 12396</strain>
    </source>
</reference>